<dbReference type="RefSeq" id="WP_063872955.1">
    <property type="nucleotide sequence ID" value="NZ_CAWMRI010000155.1"/>
</dbReference>
<organism evidence="2 3">
    <name type="scientific">Nodularia spumigena CENA596</name>
    <dbReference type="NCBI Taxonomy" id="1819295"/>
    <lineage>
        <taxon>Bacteria</taxon>
        <taxon>Bacillati</taxon>
        <taxon>Cyanobacteriota</taxon>
        <taxon>Cyanophyceae</taxon>
        <taxon>Nostocales</taxon>
        <taxon>Nodulariaceae</taxon>
        <taxon>Nodularia</taxon>
    </lineage>
</organism>
<dbReference type="Proteomes" id="UP000076555">
    <property type="component" value="Unassembled WGS sequence"/>
</dbReference>
<gene>
    <name evidence="2" type="ORF">A2T98_11910</name>
</gene>
<name>A0A166JEG5_NODSP</name>
<reference evidence="2 3" key="1">
    <citation type="submission" date="2016-04" db="EMBL/GenBank/DDBJ databases">
        <title>Draft Genome Assembly of the Bloom-forming Cyanobacterium Nodularia spumigena Strain CENA596 in Shrimp Production Ponds.</title>
        <authorList>
            <person name="Popin R.V."/>
            <person name="Rigonato J."/>
            <person name="Abreu V.A."/>
            <person name="Andreote A.P."/>
            <person name="Silveira S.B."/>
            <person name="Odebrecht C."/>
            <person name="Fiore M.F."/>
        </authorList>
    </citation>
    <scope>NUCLEOTIDE SEQUENCE [LARGE SCALE GENOMIC DNA]</scope>
    <source>
        <strain evidence="2 3">CENA596</strain>
    </source>
</reference>
<feature type="signal peptide" evidence="1">
    <location>
        <begin position="1"/>
        <end position="24"/>
    </location>
</feature>
<protein>
    <submittedName>
        <fullName evidence="2">Uncharacterized protein</fullName>
    </submittedName>
</protein>
<accession>A0A166JEG5</accession>
<evidence type="ECO:0000256" key="1">
    <source>
        <dbReference type="SAM" id="SignalP"/>
    </source>
</evidence>
<evidence type="ECO:0000313" key="3">
    <source>
        <dbReference type="Proteomes" id="UP000076555"/>
    </source>
</evidence>
<evidence type="ECO:0000313" key="2">
    <source>
        <dbReference type="EMBL" id="KZL49601.1"/>
    </source>
</evidence>
<dbReference type="OrthoDB" id="9926075at2"/>
<keyword evidence="1" id="KW-0732">Signal</keyword>
<dbReference type="EMBL" id="LWAJ01000155">
    <property type="protein sequence ID" value="KZL49601.1"/>
    <property type="molecule type" value="Genomic_DNA"/>
</dbReference>
<feature type="chain" id="PRO_5007875781" evidence="1">
    <location>
        <begin position="25"/>
        <end position="151"/>
    </location>
</feature>
<comment type="caution">
    <text evidence="2">The sequence shown here is derived from an EMBL/GenBank/DDBJ whole genome shotgun (WGS) entry which is preliminary data.</text>
</comment>
<sequence>MNTNFTQTSKKSIITFFLVGGAFAASLITDTSAQAQFIVGNDSQSRASAAVTSILSNGTTNSFASEVVFPQNSISPSGQLTLRITYGAVAHDPSQVAITRGNLNAGTVNYTDNSIQAALARAINTAMHQNRLGDIIGIVRSWQSGGSAALD</sequence>
<proteinExistence type="predicted"/>
<dbReference type="AlphaFoldDB" id="A0A166JEG5"/>